<proteinExistence type="predicted"/>
<dbReference type="Proteomes" id="UP000595140">
    <property type="component" value="Unassembled WGS sequence"/>
</dbReference>
<evidence type="ECO:0000313" key="2">
    <source>
        <dbReference type="Proteomes" id="UP000595140"/>
    </source>
</evidence>
<accession>A0A484K905</accession>
<evidence type="ECO:0000313" key="1">
    <source>
        <dbReference type="EMBL" id="VFQ59737.1"/>
    </source>
</evidence>
<protein>
    <submittedName>
        <fullName evidence="1">Uncharacterized protein</fullName>
    </submittedName>
</protein>
<dbReference type="AlphaFoldDB" id="A0A484K905"/>
<dbReference type="EMBL" id="OOIL02000049">
    <property type="protein sequence ID" value="VFQ59737.1"/>
    <property type="molecule type" value="Genomic_DNA"/>
</dbReference>
<reference evidence="1 2" key="1">
    <citation type="submission" date="2018-04" db="EMBL/GenBank/DDBJ databases">
        <authorList>
            <person name="Vogel A."/>
        </authorList>
    </citation>
    <scope>NUCLEOTIDE SEQUENCE [LARGE SCALE GENOMIC DNA]</scope>
</reference>
<name>A0A484K905_9ASTE</name>
<gene>
    <name evidence="1" type="ORF">CCAM_LOCUS1513</name>
</gene>
<keyword evidence="2" id="KW-1185">Reference proteome</keyword>
<sequence>MDSQDPLECNTWGGYKCVTLYRFPLFFSLPSAVSSSRLVDQQCSASKESHAAWSPSPSASIPPLAVFLPFSDEYQRQTLHHQAEFSSSNLR</sequence>
<organism evidence="1 2">
    <name type="scientific">Cuscuta campestris</name>
    <dbReference type="NCBI Taxonomy" id="132261"/>
    <lineage>
        <taxon>Eukaryota</taxon>
        <taxon>Viridiplantae</taxon>
        <taxon>Streptophyta</taxon>
        <taxon>Embryophyta</taxon>
        <taxon>Tracheophyta</taxon>
        <taxon>Spermatophyta</taxon>
        <taxon>Magnoliopsida</taxon>
        <taxon>eudicotyledons</taxon>
        <taxon>Gunneridae</taxon>
        <taxon>Pentapetalae</taxon>
        <taxon>asterids</taxon>
        <taxon>lamiids</taxon>
        <taxon>Solanales</taxon>
        <taxon>Convolvulaceae</taxon>
        <taxon>Cuscuteae</taxon>
        <taxon>Cuscuta</taxon>
        <taxon>Cuscuta subgen. Grammica</taxon>
        <taxon>Cuscuta sect. Cleistogrammica</taxon>
    </lineage>
</organism>